<feature type="compositionally biased region" description="Pro residues" evidence="1">
    <location>
        <begin position="756"/>
        <end position="766"/>
    </location>
</feature>
<evidence type="ECO:0000256" key="1">
    <source>
        <dbReference type="SAM" id="MobiDB-lite"/>
    </source>
</evidence>
<accession>A0A7S5WT18</accession>
<keyword evidence="2" id="KW-0946">Virion</keyword>
<dbReference type="EMBL" id="MN839445">
    <property type="protein sequence ID" value="QLC37101.1"/>
    <property type="molecule type" value="Genomic_RNA"/>
</dbReference>
<dbReference type="InterPro" id="IPR008871">
    <property type="entry name" value="Totivirus_coat"/>
</dbReference>
<reference evidence="2" key="2">
    <citation type="submission" date="2019-12" db="EMBL/GenBank/DDBJ databases">
        <title>Novel mycoviruses discovered in the mycovirome of a necrotrophic fungus.</title>
        <authorList>
            <person name="Ruiz-Padilla A."/>
            <person name="Rodriguez-Romero J."/>
            <person name="Gomez-Cid I."/>
            <person name="Pacifico D."/>
            <person name="Ayllon M.A."/>
        </authorList>
    </citation>
    <scope>NUCLEOTIDE SEQUENCE</scope>
    <source>
        <strain evidence="2">BCS12_DN1502</strain>
    </source>
</reference>
<proteinExistence type="predicted"/>
<name>A0A7S5WT18_9VIRU</name>
<dbReference type="Pfam" id="PF05518">
    <property type="entry name" value="Totivirus_coat"/>
    <property type="match status" value="1"/>
</dbReference>
<keyword evidence="2" id="KW-0167">Capsid protein</keyword>
<reference evidence="2" key="1">
    <citation type="submission" date="2019-12" db="EMBL/GenBank/DDBJ databases">
        <title>Mycovirome of Botrytis cinerea isolates from grapevine.</title>
        <authorList>
            <person name="Ruiz-Padilla A."/>
            <person name="Chiapello M."/>
            <person name="Rodriguez-Romero J."/>
            <person name="Turina M."/>
        </authorList>
    </citation>
    <scope>NUCLEOTIDE SEQUENCE</scope>
    <source>
        <strain evidence="2">BCS12_DN1502</strain>
    </source>
</reference>
<feature type="region of interest" description="Disordered" evidence="1">
    <location>
        <begin position="707"/>
        <end position="728"/>
    </location>
</feature>
<feature type="compositionally biased region" description="Low complexity" evidence="1">
    <location>
        <begin position="710"/>
        <end position="720"/>
    </location>
</feature>
<feature type="region of interest" description="Disordered" evidence="1">
    <location>
        <begin position="740"/>
        <end position="807"/>
    </location>
</feature>
<feature type="region of interest" description="Disordered" evidence="1">
    <location>
        <begin position="636"/>
        <end position="656"/>
    </location>
</feature>
<protein>
    <submittedName>
        <fullName evidence="2">Coat protein</fullName>
    </submittedName>
</protein>
<sequence length="807" mass="85769">MCNYSGRVGACASVDPNNQALLQRNRTFKQPSSKFVEQLLYTMTNQLNPTFLSGVLANARGGRITAKDTYRRYKTIVRTSATIAGVLDTRLTGIFYEIGRAVDTKGKLLKTNPDNITLVEASYPTNSVLAEDFIGMAKKYTNFSASFEYSSLAGVVERLGKGLAACSLFDSLTSTDLRGGAVLAVNALGTYDGPVNSLTDAVYIPRLVNTTLTGDVFAVLCNAVAGEGSQVVSDVVELDANTRQPIIPLVDNAGLPGAIVDALRVLGSNMIASDQGPLFSLALTRGIHRGLSLVGHTDEGSITRDLLRCGGFAPPFGGIHYGLEPYVGLPALQTNLDKGISAYVDAILIATGAAVAHADPGTRFDGHWFPTFISGTASGEPLLRPGEHSVGTTAMADRIRSRLLADQSPFWEGYTRALSIIFGAEGDTSLSVRFACSVSTALDVDNRHLRHASVSPWFWIEPTSILPPNLLGSEAEIEGCASLAYKDSVVSKPAWDTITRVGSSDVSFSAYRARFKFARQTWFFNHWLNHPMNGLGAMKVRQLDPNGIIHPGPCEAHPQVRDRVEADLPFTDYLWVRGQSPFPAPGELINLGLSVGFLVRHMTLDDEGIPNEEHVPTSREFQDCVVTIDVGRPIGLQSGKTNASDSQAKRARTRANNELAAARTRARQYGVPDVGEMPTLTTAPGYATRWSTEQGIDSTAGGTYLRSQHAHAAPGHASGGTREPTGQQNVAVPQHQPLRYPALPRQGAGLGGGANPIPPPPAPPAGGPDDGPPSDDDNTPPAPTAPLGLATTPPRSPAAPGNGPDTA</sequence>
<organism evidence="2">
    <name type="scientific">Botrytis cinerea victorivirus 2-BCS12</name>
    <dbReference type="NCBI Taxonomy" id="2749588"/>
    <lineage>
        <taxon>Viruses</taxon>
        <taxon>Riboviria</taxon>
        <taxon>Orthornavirae</taxon>
        <taxon>Duplornaviricota</taxon>
        <taxon>Chrymotiviricetes</taxon>
        <taxon>Ghabrivirales</taxon>
        <taxon>Alphatotivirineae</taxon>
        <taxon>Pseudototiviridae</taxon>
        <taxon>Victorivirus</taxon>
    </lineage>
</organism>
<evidence type="ECO:0000313" key="2">
    <source>
        <dbReference type="EMBL" id="QLC37101.1"/>
    </source>
</evidence>
<dbReference type="GO" id="GO:0019028">
    <property type="term" value="C:viral capsid"/>
    <property type="evidence" value="ECO:0007669"/>
    <property type="project" value="UniProtKB-KW"/>
</dbReference>